<dbReference type="InterPro" id="IPR018060">
    <property type="entry name" value="HTH_AraC"/>
</dbReference>
<evidence type="ECO:0000313" key="5">
    <source>
        <dbReference type="EMBL" id="RED51973.1"/>
    </source>
</evidence>
<sequence length="258" mass="30192">MFAHQLEFIFFYVHKPDTQILSHHHKCYELVYYISGSGTTNIGGKEYEYADNMFSLIRPDTYHSETHDTGTELFCIGFTLNDTEVIDVQNGVYPDRSCQLLQIVKRMKQELLSKRLHYNLKLDLLLSEFLIEFERTRSLSSASDSFRYIENFILENFNQNINLPALAKVSGYSYDHFRHMFKERTGLSPMNYIIDKRIDYAKRLIVSTDMTLSTISQECGFSTSSQFSSMFRRLTGRTPSEYRLTGERLVRTLRAQPE</sequence>
<proteinExistence type="predicted"/>
<dbReference type="GO" id="GO:0043565">
    <property type="term" value="F:sequence-specific DNA binding"/>
    <property type="evidence" value="ECO:0007669"/>
    <property type="project" value="InterPro"/>
</dbReference>
<dbReference type="PANTHER" id="PTHR43280:SF28">
    <property type="entry name" value="HTH-TYPE TRANSCRIPTIONAL ACTIVATOR RHAS"/>
    <property type="match status" value="1"/>
</dbReference>
<dbReference type="PRINTS" id="PR00032">
    <property type="entry name" value="HTHARAC"/>
</dbReference>
<keyword evidence="2" id="KW-0238">DNA-binding</keyword>
<name>A0A3D9HR47_9BACL</name>
<dbReference type="AlphaFoldDB" id="A0A3D9HR47"/>
<evidence type="ECO:0000256" key="1">
    <source>
        <dbReference type="ARBA" id="ARBA00023015"/>
    </source>
</evidence>
<dbReference type="InterPro" id="IPR003313">
    <property type="entry name" value="AraC-bd"/>
</dbReference>
<dbReference type="InterPro" id="IPR037923">
    <property type="entry name" value="HTH-like"/>
</dbReference>
<evidence type="ECO:0000259" key="4">
    <source>
        <dbReference type="PROSITE" id="PS01124"/>
    </source>
</evidence>
<dbReference type="Pfam" id="PF02311">
    <property type="entry name" value="AraC_binding"/>
    <property type="match status" value="1"/>
</dbReference>
<accession>A0A3D9HR47</accession>
<dbReference type="Proteomes" id="UP000256977">
    <property type="component" value="Unassembled WGS sequence"/>
</dbReference>
<dbReference type="InterPro" id="IPR018062">
    <property type="entry name" value="HTH_AraC-typ_CS"/>
</dbReference>
<organism evidence="5 6">
    <name type="scientific">Cohnella phaseoli</name>
    <dbReference type="NCBI Taxonomy" id="456490"/>
    <lineage>
        <taxon>Bacteria</taxon>
        <taxon>Bacillati</taxon>
        <taxon>Bacillota</taxon>
        <taxon>Bacilli</taxon>
        <taxon>Bacillales</taxon>
        <taxon>Paenibacillaceae</taxon>
        <taxon>Cohnella</taxon>
    </lineage>
</organism>
<dbReference type="Gene3D" id="1.10.10.60">
    <property type="entry name" value="Homeodomain-like"/>
    <property type="match status" value="2"/>
</dbReference>
<dbReference type="SUPFAM" id="SSF46689">
    <property type="entry name" value="Homeodomain-like"/>
    <property type="match status" value="2"/>
</dbReference>
<evidence type="ECO:0000256" key="3">
    <source>
        <dbReference type="ARBA" id="ARBA00023163"/>
    </source>
</evidence>
<protein>
    <submittedName>
        <fullName evidence="5">AraC family transcriptional activator of pobA</fullName>
    </submittedName>
</protein>
<dbReference type="InterPro" id="IPR014710">
    <property type="entry name" value="RmlC-like_jellyroll"/>
</dbReference>
<dbReference type="PROSITE" id="PS01124">
    <property type="entry name" value="HTH_ARAC_FAMILY_2"/>
    <property type="match status" value="1"/>
</dbReference>
<feature type="domain" description="HTH araC/xylS-type" evidence="4">
    <location>
        <begin position="147"/>
        <end position="245"/>
    </location>
</feature>
<dbReference type="SMART" id="SM00342">
    <property type="entry name" value="HTH_ARAC"/>
    <property type="match status" value="1"/>
</dbReference>
<dbReference type="InterPro" id="IPR009057">
    <property type="entry name" value="Homeodomain-like_sf"/>
</dbReference>
<keyword evidence="6" id="KW-1185">Reference proteome</keyword>
<keyword evidence="1" id="KW-0805">Transcription regulation</keyword>
<dbReference type="OrthoDB" id="2631408at2"/>
<gene>
    <name evidence="5" type="ORF">DFP98_15922</name>
</gene>
<comment type="caution">
    <text evidence="5">The sequence shown here is derived from an EMBL/GenBank/DDBJ whole genome shotgun (WGS) entry which is preliminary data.</text>
</comment>
<dbReference type="Pfam" id="PF12833">
    <property type="entry name" value="HTH_18"/>
    <property type="match status" value="1"/>
</dbReference>
<evidence type="ECO:0000313" key="6">
    <source>
        <dbReference type="Proteomes" id="UP000256977"/>
    </source>
</evidence>
<dbReference type="EMBL" id="QRDZ01000059">
    <property type="protein sequence ID" value="RED51973.1"/>
    <property type="molecule type" value="Genomic_DNA"/>
</dbReference>
<dbReference type="RefSeq" id="WP_116065832.1">
    <property type="nucleotide sequence ID" value="NZ_QRDZ01000059.1"/>
</dbReference>
<evidence type="ECO:0000256" key="2">
    <source>
        <dbReference type="ARBA" id="ARBA00023125"/>
    </source>
</evidence>
<dbReference type="SUPFAM" id="SSF51215">
    <property type="entry name" value="Regulatory protein AraC"/>
    <property type="match status" value="1"/>
</dbReference>
<keyword evidence="3" id="KW-0804">Transcription</keyword>
<dbReference type="PANTHER" id="PTHR43280">
    <property type="entry name" value="ARAC-FAMILY TRANSCRIPTIONAL REGULATOR"/>
    <property type="match status" value="1"/>
</dbReference>
<dbReference type="PROSITE" id="PS00041">
    <property type="entry name" value="HTH_ARAC_FAMILY_1"/>
    <property type="match status" value="1"/>
</dbReference>
<dbReference type="CDD" id="cd02208">
    <property type="entry name" value="cupin_RmlC-like"/>
    <property type="match status" value="1"/>
</dbReference>
<dbReference type="Gene3D" id="2.60.120.10">
    <property type="entry name" value="Jelly Rolls"/>
    <property type="match status" value="1"/>
</dbReference>
<dbReference type="InterPro" id="IPR020449">
    <property type="entry name" value="Tscrpt_reg_AraC-type_HTH"/>
</dbReference>
<dbReference type="GO" id="GO:0003700">
    <property type="term" value="F:DNA-binding transcription factor activity"/>
    <property type="evidence" value="ECO:0007669"/>
    <property type="project" value="InterPro"/>
</dbReference>
<reference evidence="5 6" key="1">
    <citation type="submission" date="2018-07" db="EMBL/GenBank/DDBJ databases">
        <title>Genomic Encyclopedia of Type Strains, Phase III (KMG-III): the genomes of soil and plant-associated and newly described type strains.</title>
        <authorList>
            <person name="Whitman W."/>
        </authorList>
    </citation>
    <scope>NUCLEOTIDE SEQUENCE [LARGE SCALE GENOMIC DNA]</scope>
    <source>
        <strain evidence="5 6">CECT 7287</strain>
    </source>
</reference>